<organism evidence="2 3">
    <name type="scientific">Caerostris extrusa</name>
    <name type="common">Bark spider</name>
    <name type="synonym">Caerostris bankana</name>
    <dbReference type="NCBI Taxonomy" id="172846"/>
    <lineage>
        <taxon>Eukaryota</taxon>
        <taxon>Metazoa</taxon>
        <taxon>Ecdysozoa</taxon>
        <taxon>Arthropoda</taxon>
        <taxon>Chelicerata</taxon>
        <taxon>Arachnida</taxon>
        <taxon>Araneae</taxon>
        <taxon>Araneomorphae</taxon>
        <taxon>Entelegynae</taxon>
        <taxon>Araneoidea</taxon>
        <taxon>Araneidae</taxon>
        <taxon>Caerostris</taxon>
    </lineage>
</organism>
<feature type="region of interest" description="Disordered" evidence="1">
    <location>
        <begin position="1"/>
        <end position="50"/>
    </location>
</feature>
<keyword evidence="3" id="KW-1185">Reference proteome</keyword>
<feature type="compositionally biased region" description="Basic residues" evidence="1">
    <location>
        <begin position="36"/>
        <end position="45"/>
    </location>
</feature>
<evidence type="ECO:0000256" key="1">
    <source>
        <dbReference type="SAM" id="MobiDB-lite"/>
    </source>
</evidence>
<feature type="compositionally biased region" description="Basic and acidic residues" evidence="1">
    <location>
        <begin position="26"/>
        <end position="35"/>
    </location>
</feature>
<dbReference type="Proteomes" id="UP001054945">
    <property type="component" value="Unassembled WGS sequence"/>
</dbReference>
<sequence length="110" mass="12904">MKTPQTERTENKFEAKNAISFIPSNHPDDRSSREQKKSRKKRNSNNRRGINIYSAPFATPTPYHSFPIREFLCFSLCCFLYLSRSLSNVLDFHLYQTSSRIKQIKTNVNL</sequence>
<comment type="caution">
    <text evidence="2">The sequence shown here is derived from an EMBL/GenBank/DDBJ whole genome shotgun (WGS) entry which is preliminary data.</text>
</comment>
<feature type="compositionally biased region" description="Basic and acidic residues" evidence="1">
    <location>
        <begin position="1"/>
        <end position="15"/>
    </location>
</feature>
<name>A0AAV4T035_CAEEX</name>
<reference evidence="2 3" key="1">
    <citation type="submission" date="2021-06" db="EMBL/GenBank/DDBJ databases">
        <title>Caerostris extrusa draft genome.</title>
        <authorList>
            <person name="Kono N."/>
            <person name="Arakawa K."/>
        </authorList>
    </citation>
    <scope>NUCLEOTIDE SEQUENCE [LARGE SCALE GENOMIC DNA]</scope>
</reference>
<dbReference type="EMBL" id="BPLR01010549">
    <property type="protein sequence ID" value="GIY40033.1"/>
    <property type="molecule type" value="Genomic_DNA"/>
</dbReference>
<proteinExistence type="predicted"/>
<evidence type="ECO:0000313" key="2">
    <source>
        <dbReference type="EMBL" id="GIY40033.1"/>
    </source>
</evidence>
<protein>
    <submittedName>
        <fullName evidence="2">Uncharacterized protein</fullName>
    </submittedName>
</protein>
<dbReference type="AlphaFoldDB" id="A0AAV4T035"/>
<gene>
    <name evidence="2" type="ORF">CEXT_326841</name>
</gene>
<evidence type="ECO:0000313" key="3">
    <source>
        <dbReference type="Proteomes" id="UP001054945"/>
    </source>
</evidence>
<accession>A0AAV4T035</accession>